<dbReference type="Gene3D" id="3.20.20.100">
    <property type="entry name" value="NADP-dependent oxidoreductase domain"/>
    <property type="match status" value="1"/>
</dbReference>
<dbReference type="PRINTS" id="PR00069">
    <property type="entry name" value="ALDKETRDTASE"/>
</dbReference>
<reference evidence="8" key="1">
    <citation type="submission" date="2022-10" db="EMBL/GenBank/DDBJ databases">
        <title>Novel sulphate-reducing endosymbionts in the free-living metamonad Anaeramoeba.</title>
        <authorList>
            <person name="Jerlstrom-Hultqvist J."/>
            <person name="Cepicka I."/>
            <person name="Gallot-Lavallee L."/>
            <person name="Salas-Leiva D."/>
            <person name="Curtis B.A."/>
            <person name="Zahonova K."/>
            <person name="Pipaliya S."/>
            <person name="Dacks J."/>
            <person name="Roger A.J."/>
        </authorList>
    </citation>
    <scope>NUCLEOTIDE SEQUENCE</scope>
    <source>
        <strain evidence="8">BMAN</strain>
    </source>
</reference>
<feature type="active site" description="Proton donor" evidence="4">
    <location>
        <position position="48"/>
    </location>
</feature>
<protein>
    <recommendedName>
        <fullName evidence="7">NADP-dependent oxidoreductase domain-containing protein</fullName>
    </recommendedName>
</protein>
<evidence type="ECO:0000313" key="9">
    <source>
        <dbReference type="Proteomes" id="UP001149090"/>
    </source>
</evidence>
<dbReference type="InterPro" id="IPR023210">
    <property type="entry name" value="NADP_OxRdtase_dom"/>
</dbReference>
<dbReference type="Pfam" id="PF00248">
    <property type="entry name" value="Aldo_ket_red"/>
    <property type="match status" value="1"/>
</dbReference>
<dbReference type="OMA" id="FMTMKAA"/>
<evidence type="ECO:0000259" key="7">
    <source>
        <dbReference type="Pfam" id="PF00248"/>
    </source>
</evidence>
<proteinExistence type="inferred from homology"/>
<feature type="binding site" evidence="5">
    <location>
        <position position="110"/>
    </location>
    <ligand>
        <name>substrate</name>
    </ligand>
</feature>
<evidence type="ECO:0000256" key="3">
    <source>
        <dbReference type="ARBA" id="ARBA00023002"/>
    </source>
</evidence>
<dbReference type="PANTHER" id="PTHR11732">
    <property type="entry name" value="ALDO/KETO REDUCTASE"/>
    <property type="match status" value="1"/>
</dbReference>
<dbReference type="InterPro" id="IPR036812">
    <property type="entry name" value="NAD(P)_OxRdtase_dom_sf"/>
</dbReference>
<organism evidence="8 9">
    <name type="scientific">Anaeramoeba ignava</name>
    <name type="common">Anaerobic marine amoeba</name>
    <dbReference type="NCBI Taxonomy" id="1746090"/>
    <lineage>
        <taxon>Eukaryota</taxon>
        <taxon>Metamonada</taxon>
        <taxon>Anaeramoebidae</taxon>
        <taxon>Anaeramoeba</taxon>
    </lineage>
</organism>
<dbReference type="PROSITE" id="PS00062">
    <property type="entry name" value="ALDOKETO_REDUCTASE_2"/>
    <property type="match status" value="1"/>
</dbReference>
<evidence type="ECO:0000256" key="6">
    <source>
        <dbReference type="PIRSR" id="PIRSR000097-3"/>
    </source>
</evidence>
<dbReference type="FunFam" id="3.20.20.100:FF:000006">
    <property type="entry name" value="Aldo-keto reductase family 1 member A1"/>
    <property type="match status" value="1"/>
</dbReference>
<dbReference type="InterPro" id="IPR020471">
    <property type="entry name" value="AKR"/>
</dbReference>
<evidence type="ECO:0000256" key="5">
    <source>
        <dbReference type="PIRSR" id="PIRSR000097-2"/>
    </source>
</evidence>
<name>A0A9Q0LPR5_ANAIG</name>
<feature type="domain" description="NADP-dependent oxidoreductase" evidence="7">
    <location>
        <begin position="15"/>
        <end position="291"/>
    </location>
</feature>
<keyword evidence="3" id="KW-0560">Oxidoreductase</keyword>
<sequence>MQTVKLSSGKNIPVIGLGTWKLPTEKIDQIIRDSIEVGFRHFDCAWGYENEEQIGNVFKEIFSTDKSKREDFWITSKLHNIFHDPKDVQWACEQSIQNLGCDYLDLFLIHWPISFEKRDDLDPEPLDFNTFTISTVDIPLIQTWKAMEKLVEKGLVKSIGVSNFSIDHLKEILKEAQIKPVVNQVENHPYLQQEDLVQFCKENQIQVIAYSPLGSLDSKQKDDPSILDDPIIKEISQRLNCLPAQVVLKWQIQRGLIVIPKSSNPLHMKENLQALEFTLSQEDMDKIKSINRNYRFLNPMNFWGITVFEEIKKD</sequence>
<evidence type="ECO:0000256" key="2">
    <source>
        <dbReference type="ARBA" id="ARBA00022857"/>
    </source>
</evidence>
<feature type="site" description="Lowers pKa of active site Tyr" evidence="6">
    <location>
        <position position="77"/>
    </location>
</feature>
<dbReference type="Proteomes" id="UP001149090">
    <property type="component" value="Unassembled WGS sequence"/>
</dbReference>
<dbReference type="AlphaFoldDB" id="A0A9Q0LPR5"/>
<gene>
    <name evidence="8" type="ORF">M0811_00045</name>
</gene>
<keyword evidence="2" id="KW-0521">NADP</keyword>
<comment type="similarity">
    <text evidence="1">Belongs to the aldo/keto reductase family.</text>
</comment>
<dbReference type="InterPro" id="IPR018170">
    <property type="entry name" value="Aldo/ket_reductase_CS"/>
</dbReference>
<dbReference type="PIRSF" id="PIRSF000097">
    <property type="entry name" value="AKR"/>
    <property type="match status" value="1"/>
</dbReference>
<dbReference type="PROSITE" id="PS00798">
    <property type="entry name" value="ALDOKETO_REDUCTASE_1"/>
    <property type="match status" value="1"/>
</dbReference>
<accession>A0A9Q0LPR5</accession>
<dbReference type="OrthoDB" id="416253at2759"/>
<evidence type="ECO:0000256" key="4">
    <source>
        <dbReference type="PIRSR" id="PIRSR000097-1"/>
    </source>
</evidence>
<dbReference type="EMBL" id="JAPDFW010000059">
    <property type="protein sequence ID" value="KAJ5076728.1"/>
    <property type="molecule type" value="Genomic_DNA"/>
</dbReference>
<evidence type="ECO:0000313" key="8">
    <source>
        <dbReference type="EMBL" id="KAJ5076728.1"/>
    </source>
</evidence>
<comment type="caution">
    <text evidence="8">The sequence shown here is derived from an EMBL/GenBank/DDBJ whole genome shotgun (WGS) entry which is preliminary data.</text>
</comment>
<evidence type="ECO:0000256" key="1">
    <source>
        <dbReference type="ARBA" id="ARBA00007905"/>
    </source>
</evidence>
<keyword evidence="9" id="KW-1185">Reference proteome</keyword>
<dbReference type="SUPFAM" id="SSF51430">
    <property type="entry name" value="NAD(P)-linked oxidoreductase"/>
    <property type="match status" value="1"/>
</dbReference>
<dbReference type="GO" id="GO:0016491">
    <property type="term" value="F:oxidoreductase activity"/>
    <property type="evidence" value="ECO:0007669"/>
    <property type="project" value="UniProtKB-KW"/>
</dbReference>